<dbReference type="STRING" id="44575.SAMN05216419_10587"/>
<dbReference type="eggNOG" id="COG2153">
    <property type="taxonomic scope" value="Bacteria"/>
</dbReference>
<accession>A0A1N6HQ04</accession>
<evidence type="ECO:0008006" key="3">
    <source>
        <dbReference type="Google" id="ProtNLM"/>
    </source>
</evidence>
<reference evidence="1 2" key="1">
    <citation type="submission" date="2016-12" db="EMBL/GenBank/DDBJ databases">
        <authorList>
            <person name="Song W.-J."/>
            <person name="Kurnit D.M."/>
        </authorList>
    </citation>
    <scope>NUCLEOTIDE SEQUENCE [LARGE SCALE GENOMIC DNA]</scope>
    <source>
        <strain evidence="1 2">ATCC 49181</strain>
    </source>
</reference>
<dbReference type="InterPro" id="IPR016181">
    <property type="entry name" value="Acyl_CoA_acyltransferase"/>
</dbReference>
<dbReference type="Gene3D" id="3.40.630.30">
    <property type="match status" value="1"/>
</dbReference>
<organism evidence="1 2">
    <name type="scientific">Nitrosomonas cryotolerans ATCC 49181</name>
    <dbReference type="NCBI Taxonomy" id="1131553"/>
    <lineage>
        <taxon>Bacteria</taxon>
        <taxon>Pseudomonadati</taxon>
        <taxon>Pseudomonadota</taxon>
        <taxon>Betaproteobacteria</taxon>
        <taxon>Nitrosomonadales</taxon>
        <taxon>Nitrosomonadaceae</taxon>
        <taxon>Nitrosomonas</taxon>
    </lineage>
</organism>
<sequence length="103" mass="11552">MGMPPFIIRLVNWRDEAHLLRPVREAVFIKEQQIPAELEWDAFDISSLHALALAADGRPIGTARLLSDGHIGRMAVLQEWRGQCFDETTARGNAKQKIPACCD</sequence>
<dbReference type="Proteomes" id="UP000185062">
    <property type="component" value="Unassembled WGS sequence"/>
</dbReference>
<keyword evidence="2" id="KW-1185">Reference proteome</keyword>
<dbReference type="EMBL" id="FSRO01000001">
    <property type="protein sequence ID" value="SIO21745.1"/>
    <property type="molecule type" value="Genomic_DNA"/>
</dbReference>
<gene>
    <name evidence="1" type="ORF">SAMN02743940_1291</name>
</gene>
<name>A0A1N6HQ04_9PROT</name>
<proteinExistence type="predicted"/>
<evidence type="ECO:0000313" key="1">
    <source>
        <dbReference type="EMBL" id="SIO21745.1"/>
    </source>
</evidence>
<dbReference type="SUPFAM" id="SSF55729">
    <property type="entry name" value="Acyl-CoA N-acyltransferases (Nat)"/>
    <property type="match status" value="1"/>
</dbReference>
<evidence type="ECO:0000313" key="2">
    <source>
        <dbReference type="Proteomes" id="UP000185062"/>
    </source>
</evidence>
<protein>
    <recommendedName>
        <fullName evidence="3">Acetyltransferase (GNAT) domain-containing protein</fullName>
    </recommendedName>
</protein>
<dbReference type="AlphaFoldDB" id="A0A1N6HQ04"/>